<evidence type="ECO:0000313" key="3">
    <source>
        <dbReference type="WBParaSite" id="Minc3s10376g44031"/>
    </source>
</evidence>
<proteinExistence type="predicted"/>
<accession>A0A914NTH5</accession>
<reference evidence="3" key="1">
    <citation type="submission" date="2022-11" db="UniProtKB">
        <authorList>
            <consortium name="WormBaseParasite"/>
        </authorList>
    </citation>
    <scope>IDENTIFICATION</scope>
</reference>
<dbReference type="WBParaSite" id="Minc3s10376g44031">
    <property type="protein sequence ID" value="Minc3s10376g44031"/>
    <property type="gene ID" value="Minc3s10376g44031"/>
</dbReference>
<dbReference type="Proteomes" id="UP000887563">
    <property type="component" value="Unplaced"/>
</dbReference>
<keyword evidence="1" id="KW-0175">Coiled coil</keyword>
<evidence type="ECO:0000313" key="2">
    <source>
        <dbReference type="Proteomes" id="UP000887563"/>
    </source>
</evidence>
<keyword evidence="2" id="KW-1185">Reference proteome</keyword>
<sequence>MSDKNSEKKELLLLIKENYSTIAGKFSSKITFDEKRQVWEQIFNTCKSKNASWTKGRDSKWLSGTKWPSLVKEFKAKLDRNRATGSGGENRLNELDQIISDILGVNSPSIVGLNVPDAGSSSTAEWAYYNPPSISESVNIFDETLQETTPKTKRKRDCLEIMEEDAYKKKKEEYLDLLIDVAKLKKQKLLLEINEIKNRKNITAETTETNWLEL</sequence>
<feature type="coiled-coil region" evidence="1">
    <location>
        <begin position="167"/>
        <end position="199"/>
    </location>
</feature>
<name>A0A914NTH5_MELIC</name>
<organism evidence="2 3">
    <name type="scientific">Meloidogyne incognita</name>
    <name type="common">Southern root-knot nematode worm</name>
    <name type="synonym">Oxyuris incognita</name>
    <dbReference type="NCBI Taxonomy" id="6306"/>
    <lineage>
        <taxon>Eukaryota</taxon>
        <taxon>Metazoa</taxon>
        <taxon>Ecdysozoa</taxon>
        <taxon>Nematoda</taxon>
        <taxon>Chromadorea</taxon>
        <taxon>Rhabditida</taxon>
        <taxon>Tylenchina</taxon>
        <taxon>Tylenchomorpha</taxon>
        <taxon>Tylenchoidea</taxon>
        <taxon>Meloidogynidae</taxon>
        <taxon>Meloidogyninae</taxon>
        <taxon>Meloidogyne</taxon>
        <taxon>Meloidogyne incognita group</taxon>
    </lineage>
</organism>
<dbReference type="AlphaFoldDB" id="A0A914NTH5"/>
<evidence type="ECO:0000256" key="1">
    <source>
        <dbReference type="SAM" id="Coils"/>
    </source>
</evidence>
<protein>
    <submittedName>
        <fullName evidence="3">Regulatory protein zeste</fullName>
    </submittedName>
</protein>